<proteinExistence type="predicted"/>
<evidence type="ECO:0000256" key="1">
    <source>
        <dbReference type="SAM" id="MobiDB-lite"/>
    </source>
</evidence>
<dbReference type="STRING" id="685588.A0A067SX24"/>
<organism evidence="2 3">
    <name type="scientific">Galerina marginata (strain CBS 339.88)</name>
    <dbReference type="NCBI Taxonomy" id="685588"/>
    <lineage>
        <taxon>Eukaryota</taxon>
        <taxon>Fungi</taxon>
        <taxon>Dikarya</taxon>
        <taxon>Basidiomycota</taxon>
        <taxon>Agaricomycotina</taxon>
        <taxon>Agaricomycetes</taxon>
        <taxon>Agaricomycetidae</taxon>
        <taxon>Agaricales</taxon>
        <taxon>Agaricineae</taxon>
        <taxon>Strophariaceae</taxon>
        <taxon>Galerina</taxon>
    </lineage>
</organism>
<gene>
    <name evidence="2" type="ORF">GALMADRAFT_140955</name>
</gene>
<accession>A0A067SX24</accession>
<keyword evidence="3" id="KW-1185">Reference proteome</keyword>
<dbReference type="AlphaFoldDB" id="A0A067SX24"/>
<dbReference type="Proteomes" id="UP000027222">
    <property type="component" value="Unassembled WGS sequence"/>
</dbReference>
<evidence type="ECO:0000313" key="3">
    <source>
        <dbReference type="Proteomes" id="UP000027222"/>
    </source>
</evidence>
<dbReference type="OrthoDB" id="3033067at2759"/>
<reference evidence="3" key="1">
    <citation type="journal article" date="2014" name="Proc. Natl. Acad. Sci. U.S.A.">
        <title>Extensive sampling of basidiomycete genomes demonstrates inadequacy of the white-rot/brown-rot paradigm for wood decay fungi.</title>
        <authorList>
            <person name="Riley R."/>
            <person name="Salamov A.A."/>
            <person name="Brown D.W."/>
            <person name="Nagy L.G."/>
            <person name="Floudas D."/>
            <person name="Held B.W."/>
            <person name="Levasseur A."/>
            <person name="Lombard V."/>
            <person name="Morin E."/>
            <person name="Otillar R."/>
            <person name="Lindquist E.A."/>
            <person name="Sun H."/>
            <person name="LaButti K.M."/>
            <person name="Schmutz J."/>
            <person name="Jabbour D."/>
            <person name="Luo H."/>
            <person name="Baker S.E."/>
            <person name="Pisabarro A.G."/>
            <person name="Walton J.D."/>
            <person name="Blanchette R.A."/>
            <person name="Henrissat B."/>
            <person name="Martin F."/>
            <person name="Cullen D."/>
            <person name="Hibbett D.S."/>
            <person name="Grigoriev I.V."/>
        </authorList>
    </citation>
    <scope>NUCLEOTIDE SEQUENCE [LARGE SCALE GENOMIC DNA]</scope>
    <source>
        <strain evidence="3">CBS 339.88</strain>
    </source>
</reference>
<protein>
    <submittedName>
        <fullName evidence="2">Uncharacterized protein</fullName>
    </submittedName>
</protein>
<feature type="region of interest" description="Disordered" evidence="1">
    <location>
        <begin position="178"/>
        <end position="217"/>
    </location>
</feature>
<sequence>MVNPGAFLGVRQAFMMDEKPAYSEGVRGGFAADALAIIHRRYFKRLPVDLPHEEEPMAEFLAGVDDEAPDPDRMAPDEDVLSEEAYADVMKEMEERRKTFVYRKAQIKQWHAYQYMKDNDMDPKDSALSNPYCVLLHRLTGTSIARPRMKSSTNTWRRTQAPLRENVAREMFYALPEEEQDEWANQSQADHDAALEVWKAETQADPSQEPADRQRYA</sequence>
<dbReference type="EMBL" id="KL142381">
    <property type="protein sequence ID" value="KDR75455.1"/>
    <property type="molecule type" value="Genomic_DNA"/>
</dbReference>
<dbReference type="HOGENOM" id="CLU_1272372_0_0_1"/>
<name>A0A067SX24_GALM3</name>
<evidence type="ECO:0000313" key="2">
    <source>
        <dbReference type="EMBL" id="KDR75455.1"/>
    </source>
</evidence>